<dbReference type="OrthoDB" id="10352512at2759"/>
<dbReference type="Proteomes" id="UP001165190">
    <property type="component" value="Unassembled WGS sequence"/>
</dbReference>
<organism evidence="1 2">
    <name type="scientific">Hibiscus trionum</name>
    <name type="common">Flower of an hour</name>
    <dbReference type="NCBI Taxonomy" id="183268"/>
    <lineage>
        <taxon>Eukaryota</taxon>
        <taxon>Viridiplantae</taxon>
        <taxon>Streptophyta</taxon>
        <taxon>Embryophyta</taxon>
        <taxon>Tracheophyta</taxon>
        <taxon>Spermatophyta</taxon>
        <taxon>Magnoliopsida</taxon>
        <taxon>eudicotyledons</taxon>
        <taxon>Gunneridae</taxon>
        <taxon>Pentapetalae</taxon>
        <taxon>rosids</taxon>
        <taxon>malvids</taxon>
        <taxon>Malvales</taxon>
        <taxon>Malvaceae</taxon>
        <taxon>Malvoideae</taxon>
        <taxon>Hibiscus</taxon>
    </lineage>
</organism>
<comment type="caution">
    <text evidence="1">The sequence shown here is derived from an EMBL/GenBank/DDBJ whole genome shotgun (WGS) entry which is preliminary data.</text>
</comment>
<gene>
    <name evidence="1" type="ORF">HRI_001960300</name>
</gene>
<evidence type="ECO:0000313" key="1">
    <source>
        <dbReference type="EMBL" id="GMI82910.1"/>
    </source>
</evidence>
<evidence type="ECO:0000313" key="2">
    <source>
        <dbReference type="Proteomes" id="UP001165190"/>
    </source>
</evidence>
<protein>
    <recommendedName>
        <fullName evidence="3">WAT1-related protein</fullName>
    </recommendedName>
</protein>
<keyword evidence="2" id="KW-1185">Reference proteome</keyword>
<name>A0A9W7M1U5_HIBTR</name>
<sequence length="67" mass="6987">MCSIIGGIVITVGLYCVVWGKSKDYSSPSAPAKGGCSQQELPISEKHCANATKLSIATIHTAQHNGK</sequence>
<evidence type="ECO:0008006" key="3">
    <source>
        <dbReference type="Google" id="ProtNLM"/>
    </source>
</evidence>
<reference evidence="1" key="1">
    <citation type="submission" date="2023-05" db="EMBL/GenBank/DDBJ databases">
        <title>Genome and transcriptome analyses reveal genes involved in the formation of fine ridges on petal epidermal cells in Hibiscus trionum.</title>
        <authorList>
            <person name="Koshimizu S."/>
            <person name="Masuda S."/>
            <person name="Ishii T."/>
            <person name="Shirasu K."/>
            <person name="Hoshino A."/>
            <person name="Arita M."/>
        </authorList>
    </citation>
    <scope>NUCLEOTIDE SEQUENCE</scope>
    <source>
        <strain evidence="1">Hamamatsu line</strain>
    </source>
</reference>
<accession>A0A9W7M1U5</accession>
<proteinExistence type="predicted"/>
<dbReference type="EMBL" id="BSYR01000019">
    <property type="protein sequence ID" value="GMI82910.1"/>
    <property type="molecule type" value="Genomic_DNA"/>
</dbReference>
<dbReference type="AlphaFoldDB" id="A0A9W7M1U5"/>